<evidence type="ECO:0000313" key="5">
    <source>
        <dbReference type="EMBL" id="MCA0132741.1"/>
    </source>
</evidence>
<dbReference type="EMBL" id="JAIUJR010000005">
    <property type="protein sequence ID" value="MCA0132741.1"/>
    <property type="molecule type" value="Genomic_DNA"/>
</dbReference>
<dbReference type="Pfam" id="PF12833">
    <property type="entry name" value="HTH_18"/>
    <property type="match status" value="1"/>
</dbReference>
<dbReference type="InterPro" id="IPR018060">
    <property type="entry name" value="HTH_AraC"/>
</dbReference>
<dbReference type="SUPFAM" id="SSF55073">
    <property type="entry name" value="Nucleotide cyclase"/>
    <property type="match status" value="1"/>
</dbReference>
<evidence type="ECO:0000256" key="2">
    <source>
        <dbReference type="ARBA" id="ARBA00023125"/>
    </source>
</evidence>
<name>A0ABS7XUP1_9FLAO</name>
<dbReference type="InterPro" id="IPR009057">
    <property type="entry name" value="Homeodomain-like_sf"/>
</dbReference>
<accession>A0ABS7XUP1</accession>
<proteinExistence type="predicted"/>
<dbReference type="PRINTS" id="PR00032">
    <property type="entry name" value="HTHARAC"/>
</dbReference>
<feature type="domain" description="HTH araC/xylS-type" evidence="4">
    <location>
        <begin position="150"/>
        <end position="249"/>
    </location>
</feature>
<dbReference type="InterPro" id="IPR020449">
    <property type="entry name" value="Tscrpt_reg_AraC-type_HTH"/>
</dbReference>
<evidence type="ECO:0000259" key="4">
    <source>
        <dbReference type="PROSITE" id="PS01124"/>
    </source>
</evidence>
<evidence type="ECO:0000313" key="6">
    <source>
        <dbReference type="Proteomes" id="UP001198901"/>
    </source>
</evidence>
<keyword evidence="6" id="KW-1185">Reference proteome</keyword>
<dbReference type="PROSITE" id="PS01124">
    <property type="entry name" value="HTH_ARAC_FAMILY_2"/>
    <property type="match status" value="1"/>
</dbReference>
<gene>
    <name evidence="5" type="ORF">LBU54_09110</name>
</gene>
<keyword evidence="1" id="KW-0805">Transcription regulation</keyword>
<reference evidence="6" key="1">
    <citation type="submission" date="2023-07" db="EMBL/GenBank/DDBJ databases">
        <authorList>
            <person name="Yue Y."/>
        </authorList>
    </citation>
    <scope>NUCLEOTIDE SEQUENCE [LARGE SCALE GENOMIC DNA]</scope>
    <source>
        <strain evidence="6">D23</strain>
    </source>
</reference>
<dbReference type="PANTHER" id="PTHR43280">
    <property type="entry name" value="ARAC-FAMILY TRANSCRIPTIONAL REGULATOR"/>
    <property type="match status" value="1"/>
</dbReference>
<sequence length="252" mass="29317">MTIMVIEISDFMTRVEAVQYTIFTQKFHSSVAKTLGKYRGHIQSNDNNNYVVTFNSVTDAVQCALDIQYKFKYVTPKHKSFSRKLNLALVYTDKFNEKAVDTCKRLCETVKDQLVITSQLKALYEKVNEHAEIDKSLIRTLKPKEEEFLINFMDFLEINWHDAQLNIGKITQSLGLTYGQLYWRLHKLTGYTPQRFIKDFRLHKGMLLLHNQRGNISQVAKNAGFKSATHFSDSFLETYGIRPSKYVQQHAL</sequence>
<dbReference type="SMART" id="SM00342">
    <property type="entry name" value="HTH_ARAC"/>
    <property type="match status" value="1"/>
</dbReference>
<evidence type="ECO:0000256" key="1">
    <source>
        <dbReference type="ARBA" id="ARBA00023015"/>
    </source>
</evidence>
<dbReference type="RefSeq" id="WP_224528545.1">
    <property type="nucleotide sequence ID" value="NZ_JAIUJR010000005.1"/>
</dbReference>
<dbReference type="PANTHER" id="PTHR43280:SF2">
    <property type="entry name" value="HTH-TYPE TRANSCRIPTIONAL REGULATOR EXSA"/>
    <property type="match status" value="1"/>
</dbReference>
<protein>
    <submittedName>
        <fullName evidence="5">AraC family transcriptional regulator</fullName>
    </submittedName>
</protein>
<keyword evidence="2" id="KW-0238">DNA-binding</keyword>
<keyword evidence="3" id="KW-0804">Transcription</keyword>
<evidence type="ECO:0000256" key="3">
    <source>
        <dbReference type="ARBA" id="ARBA00023163"/>
    </source>
</evidence>
<organism evidence="5 6">
    <name type="scientific">Winogradskyella alexanderae</name>
    <dbReference type="NCBI Taxonomy" id="2877123"/>
    <lineage>
        <taxon>Bacteria</taxon>
        <taxon>Pseudomonadati</taxon>
        <taxon>Bacteroidota</taxon>
        <taxon>Flavobacteriia</taxon>
        <taxon>Flavobacteriales</taxon>
        <taxon>Flavobacteriaceae</taxon>
        <taxon>Winogradskyella</taxon>
    </lineage>
</organism>
<dbReference type="Gene3D" id="3.30.70.1230">
    <property type="entry name" value="Nucleotide cyclase"/>
    <property type="match status" value="1"/>
</dbReference>
<dbReference type="InterPro" id="IPR029787">
    <property type="entry name" value="Nucleotide_cyclase"/>
</dbReference>
<dbReference type="Proteomes" id="UP001198901">
    <property type="component" value="Unassembled WGS sequence"/>
</dbReference>
<dbReference type="SUPFAM" id="SSF46689">
    <property type="entry name" value="Homeodomain-like"/>
    <property type="match status" value="1"/>
</dbReference>
<dbReference type="Gene3D" id="1.10.10.60">
    <property type="entry name" value="Homeodomain-like"/>
    <property type="match status" value="1"/>
</dbReference>
<comment type="caution">
    <text evidence="5">The sequence shown here is derived from an EMBL/GenBank/DDBJ whole genome shotgun (WGS) entry which is preliminary data.</text>
</comment>